<gene>
    <name evidence="1" type="ORF">BJ138DRAFT_297265</name>
</gene>
<keyword evidence="2" id="KW-1185">Reference proteome</keyword>
<evidence type="ECO:0000313" key="2">
    <source>
        <dbReference type="Proteomes" id="UP000790377"/>
    </source>
</evidence>
<organism evidence="1 2">
    <name type="scientific">Hygrophoropsis aurantiaca</name>
    <dbReference type="NCBI Taxonomy" id="72124"/>
    <lineage>
        <taxon>Eukaryota</taxon>
        <taxon>Fungi</taxon>
        <taxon>Dikarya</taxon>
        <taxon>Basidiomycota</taxon>
        <taxon>Agaricomycotina</taxon>
        <taxon>Agaricomycetes</taxon>
        <taxon>Agaricomycetidae</taxon>
        <taxon>Boletales</taxon>
        <taxon>Coniophorineae</taxon>
        <taxon>Hygrophoropsidaceae</taxon>
        <taxon>Hygrophoropsis</taxon>
    </lineage>
</organism>
<sequence>MTLSCIWHAMLVVCGDYTPLHWEMTLGADPEDTPRVSKALGSFMPCMSRVVTDTSFESVAIWAALFSSRTLWVCPRRRSILVSWISGNNLGVRVEFIIAWLRIARCRGCEHLLTTVMLILRPTWQAVEIFQVFGVGKIAKLYLISNFCSAVVVLPSRSSQARWAGTEAKWRQFGVILSHAVLVFSVGTTTELSQAAYRDWDDHWRQSRKMAESLCCNMIRDKDGLPPHLACFRSWTKLLKCALKDSEIHQISCN</sequence>
<reference evidence="1" key="1">
    <citation type="journal article" date="2021" name="New Phytol.">
        <title>Evolutionary innovations through gain and loss of genes in the ectomycorrhizal Boletales.</title>
        <authorList>
            <person name="Wu G."/>
            <person name="Miyauchi S."/>
            <person name="Morin E."/>
            <person name="Kuo A."/>
            <person name="Drula E."/>
            <person name="Varga T."/>
            <person name="Kohler A."/>
            <person name="Feng B."/>
            <person name="Cao Y."/>
            <person name="Lipzen A."/>
            <person name="Daum C."/>
            <person name="Hundley H."/>
            <person name="Pangilinan J."/>
            <person name="Johnson J."/>
            <person name="Barry K."/>
            <person name="LaButti K."/>
            <person name="Ng V."/>
            <person name="Ahrendt S."/>
            <person name="Min B."/>
            <person name="Choi I.G."/>
            <person name="Park H."/>
            <person name="Plett J.M."/>
            <person name="Magnuson J."/>
            <person name="Spatafora J.W."/>
            <person name="Nagy L.G."/>
            <person name="Henrissat B."/>
            <person name="Grigoriev I.V."/>
            <person name="Yang Z.L."/>
            <person name="Xu J."/>
            <person name="Martin F.M."/>
        </authorList>
    </citation>
    <scope>NUCLEOTIDE SEQUENCE</scope>
    <source>
        <strain evidence="1">ATCC 28755</strain>
    </source>
</reference>
<protein>
    <submittedName>
        <fullName evidence="1">Uncharacterized protein</fullName>
    </submittedName>
</protein>
<dbReference type="EMBL" id="MU267608">
    <property type="protein sequence ID" value="KAH7914836.1"/>
    <property type="molecule type" value="Genomic_DNA"/>
</dbReference>
<proteinExistence type="predicted"/>
<evidence type="ECO:0000313" key="1">
    <source>
        <dbReference type="EMBL" id="KAH7914836.1"/>
    </source>
</evidence>
<accession>A0ACB8APG7</accession>
<dbReference type="Proteomes" id="UP000790377">
    <property type="component" value="Unassembled WGS sequence"/>
</dbReference>
<comment type="caution">
    <text evidence="1">The sequence shown here is derived from an EMBL/GenBank/DDBJ whole genome shotgun (WGS) entry which is preliminary data.</text>
</comment>
<name>A0ACB8APG7_9AGAM</name>